<name>A0A9J6B5Q7_SOLCO</name>
<comment type="caution">
    <text evidence="2">The sequence shown here is derived from an EMBL/GenBank/DDBJ whole genome shotgun (WGS) entry which is preliminary data.</text>
</comment>
<organism evidence="2 3">
    <name type="scientific">Solanum commersonii</name>
    <name type="common">Commerson's wild potato</name>
    <name type="synonym">Commerson's nightshade</name>
    <dbReference type="NCBI Taxonomy" id="4109"/>
    <lineage>
        <taxon>Eukaryota</taxon>
        <taxon>Viridiplantae</taxon>
        <taxon>Streptophyta</taxon>
        <taxon>Embryophyta</taxon>
        <taxon>Tracheophyta</taxon>
        <taxon>Spermatophyta</taxon>
        <taxon>Magnoliopsida</taxon>
        <taxon>eudicotyledons</taxon>
        <taxon>Gunneridae</taxon>
        <taxon>Pentapetalae</taxon>
        <taxon>asterids</taxon>
        <taxon>lamiids</taxon>
        <taxon>Solanales</taxon>
        <taxon>Solanaceae</taxon>
        <taxon>Solanoideae</taxon>
        <taxon>Solaneae</taxon>
        <taxon>Solanum</taxon>
    </lineage>
</organism>
<evidence type="ECO:0000313" key="3">
    <source>
        <dbReference type="Proteomes" id="UP000824120"/>
    </source>
</evidence>
<accession>A0A9J6B5Q7</accession>
<proteinExistence type="predicted"/>
<evidence type="ECO:0000256" key="1">
    <source>
        <dbReference type="SAM" id="MobiDB-lite"/>
    </source>
</evidence>
<dbReference type="EMBL" id="JACXVP010000001">
    <property type="protein sequence ID" value="KAG5632062.1"/>
    <property type="molecule type" value="Genomic_DNA"/>
</dbReference>
<sequence>MARLITEERRVLMGSLHTVPNIHRLFNLHKFDWMARDPGTYSEEIVWEFYASYAATLRGSISKRSKPLAQAPLTSTLVRGCPRSLTTDGTSCGVALSREMLSSERLLYFGCQYIVARAQHAEWVAAPPGWHPKATLNFVAKFFLVSWQLECRFGIVTASPPLQGIGHRPHSEMQANVKHLVRASVEAPSLSPGRVKVRGSMATSSTSHPTVDAKVDSRSPRLEWSVGWRDDGPKVQLISI</sequence>
<protein>
    <recommendedName>
        <fullName evidence="4">Integrase core domain containing protein</fullName>
    </recommendedName>
</protein>
<evidence type="ECO:0000313" key="2">
    <source>
        <dbReference type="EMBL" id="KAG5632062.1"/>
    </source>
</evidence>
<evidence type="ECO:0008006" key="4">
    <source>
        <dbReference type="Google" id="ProtNLM"/>
    </source>
</evidence>
<gene>
    <name evidence="2" type="ORF">H5410_003779</name>
</gene>
<reference evidence="2 3" key="1">
    <citation type="submission" date="2020-09" db="EMBL/GenBank/DDBJ databases">
        <title>De no assembly of potato wild relative species, Solanum commersonii.</title>
        <authorList>
            <person name="Cho K."/>
        </authorList>
    </citation>
    <scope>NUCLEOTIDE SEQUENCE [LARGE SCALE GENOMIC DNA]</scope>
    <source>
        <strain evidence="2">LZ3.2</strain>
        <tissue evidence="2">Leaf</tissue>
    </source>
</reference>
<feature type="region of interest" description="Disordered" evidence="1">
    <location>
        <begin position="191"/>
        <end position="216"/>
    </location>
</feature>
<keyword evidence="3" id="KW-1185">Reference proteome</keyword>
<dbReference type="OrthoDB" id="1327928at2759"/>
<dbReference type="Proteomes" id="UP000824120">
    <property type="component" value="Chromosome 1"/>
</dbReference>
<dbReference type="AlphaFoldDB" id="A0A9J6B5Q7"/>